<dbReference type="InterPro" id="IPR029069">
    <property type="entry name" value="HotDog_dom_sf"/>
</dbReference>
<dbReference type="Pfam" id="PF01575">
    <property type="entry name" value="MaoC_dehydratas"/>
    <property type="match status" value="1"/>
</dbReference>
<dbReference type="PANTHER" id="PTHR43664:SF1">
    <property type="entry name" value="BETA-METHYLMALYL-COA DEHYDRATASE"/>
    <property type="match status" value="1"/>
</dbReference>
<protein>
    <submittedName>
        <fullName evidence="2">MaoC family dehydratase</fullName>
    </submittedName>
</protein>
<dbReference type="Gene3D" id="3.10.129.10">
    <property type="entry name" value="Hotdog Thioesterase"/>
    <property type="match status" value="1"/>
</dbReference>
<dbReference type="InterPro" id="IPR002539">
    <property type="entry name" value="MaoC-like_dom"/>
</dbReference>
<name>A0ABY6MS58_9BURK</name>
<dbReference type="PANTHER" id="PTHR43664">
    <property type="entry name" value="MONOAMINE OXIDASE-RELATED"/>
    <property type="match status" value="1"/>
</dbReference>
<dbReference type="RefSeq" id="WP_264892492.1">
    <property type="nucleotide sequence ID" value="NZ_CP110257.1"/>
</dbReference>
<dbReference type="CDD" id="cd03454">
    <property type="entry name" value="YdeM"/>
    <property type="match status" value="1"/>
</dbReference>
<accession>A0ABY6MS58</accession>
<dbReference type="SUPFAM" id="SSF54637">
    <property type="entry name" value="Thioesterase/thiol ester dehydrase-isomerase"/>
    <property type="match status" value="1"/>
</dbReference>
<gene>
    <name evidence="2" type="ORF">OMP39_14400</name>
</gene>
<dbReference type="EMBL" id="CP110257">
    <property type="protein sequence ID" value="UZD54832.1"/>
    <property type="molecule type" value="Genomic_DNA"/>
</dbReference>
<keyword evidence="3" id="KW-1185">Reference proteome</keyword>
<evidence type="ECO:0000313" key="2">
    <source>
        <dbReference type="EMBL" id="UZD54832.1"/>
    </source>
</evidence>
<evidence type="ECO:0000259" key="1">
    <source>
        <dbReference type="Pfam" id="PF01575"/>
    </source>
</evidence>
<reference evidence="2" key="1">
    <citation type="submission" date="2022-10" db="EMBL/GenBank/DDBJ databases">
        <title>Complete genome sequence of Schlegelella aquatica LMG 23380.</title>
        <authorList>
            <person name="Musilova J."/>
            <person name="Kourilova X."/>
            <person name="Bezdicek M."/>
            <person name="Hermankova K."/>
            <person name="Obruca S."/>
            <person name="Sedlar K."/>
        </authorList>
    </citation>
    <scope>NUCLEOTIDE SEQUENCE</scope>
    <source>
        <strain evidence="2">LMG 23380</strain>
    </source>
</reference>
<evidence type="ECO:0000313" key="3">
    <source>
        <dbReference type="Proteomes" id="UP001163266"/>
    </source>
</evidence>
<feature type="domain" description="MaoC-like" evidence="1">
    <location>
        <begin position="7"/>
        <end position="112"/>
    </location>
</feature>
<proteinExistence type="predicted"/>
<dbReference type="Proteomes" id="UP001163266">
    <property type="component" value="Chromosome"/>
</dbReference>
<dbReference type="InterPro" id="IPR052342">
    <property type="entry name" value="MCH/BMMD"/>
</dbReference>
<organism evidence="2 3">
    <name type="scientific">Caldimonas aquatica</name>
    <dbReference type="NCBI Taxonomy" id="376175"/>
    <lineage>
        <taxon>Bacteria</taxon>
        <taxon>Pseudomonadati</taxon>
        <taxon>Pseudomonadota</taxon>
        <taxon>Betaproteobacteria</taxon>
        <taxon>Burkholderiales</taxon>
        <taxon>Sphaerotilaceae</taxon>
        <taxon>Caldimonas</taxon>
    </lineage>
</organism>
<sequence>MKFAEFEIGRVIEAGPVTVSEAEILEFARRYDPQWFHTEPEEAATRSRFGALIASGWHTCGIAMRLVVQAALNGSESFASPGLDYVRWPHPVRPGDSLRLRATVVDRRRSRSQPTLGILNWRWQLFNQHGIEVLDLKATSLFELPEADGPAAATAP</sequence>